<evidence type="ECO:0000259" key="8">
    <source>
        <dbReference type="Pfam" id="PF02441"/>
    </source>
</evidence>
<feature type="binding site" evidence="7">
    <location>
        <position position="167"/>
    </location>
    <ligand>
        <name>dimethylallyl phosphate</name>
        <dbReference type="ChEBI" id="CHEBI:88052"/>
    </ligand>
</feature>
<comment type="catalytic activity">
    <reaction evidence="5 7">
        <text>dimethylallyl phosphate + FMNH2 = prenylated FMNH2 + phosphate</text>
        <dbReference type="Rhea" id="RHEA:37743"/>
        <dbReference type="ChEBI" id="CHEBI:43474"/>
        <dbReference type="ChEBI" id="CHEBI:57618"/>
        <dbReference type="ChEBI" id="CHEBI:87467"/>
        <dbReference type="ChEBI" id="CHEBI:88052"/>
        <dbReference type="EC" id="2.5.1.129"/>
    </reaction>
</comment>
<evidence type="ECO:0000256" key="7">
    <source>
        <dbReference type="HAMAP-Rule" id="MF_01984"/>
    </source>
</evidence>
<feature type="binding site" evidence="7">
    <location>
        <position position="151"/>
    </location>
    <ligand>
        <name>dimethylallyl phosphate</name>
        <dbReference type="ChEBI" id="CHEBI:88052"/>
    </ligand>
</feature>
<evidence type="ECO:0000313" key="9">
    <source>
        <dbReference type="EMBL" id="SDL59283.1"/>
    </source>
</evidence>
<dbReference type="RefSeq" id="WP_092067574.1">
    <property type="nucleotide sequence ID" value="NZ_FNHB01000001.1"/>
</dbReference>
<evidence type="ECO:0000256" key="3">
    <source>
        <dbReference type="ARBA" id="ARBA00022643"/>
    </source>
</evidence>
<protein>
    <recommendedName>
        <fullName evidence="7">Flavin prenyltransferase UbiX</fullName>
        <ecNumber evidence="7">2.5.1.129</ecNumber>
    </recommendedName>
</protein>
<feature type="binding site" evidence="7">
    <location>
        <begin position="9"/>
        <end position="11"/>
    </location>
    <ligand>
        <name>FMN</name>
        <dbReference type="ChEBI" id="CHEBI:58210"/>
    </ligand>
</feature>
<dbReference type="NCBIfam" id="TIGR00421">
    <property type="entry name" value="ubiX_pad"/>
    <property type="match status" value="1"/>
</dbReference>
<dbReference type="Pfam" id="PF02441">
    <property type="entry name" value="Flavoprotein"/>
    <property type="match status" value="1"/>
</dbReference>
<keyword evidence="4 7" id="KW-0808">Transferase</keyword>
<keyword evidence="3 7" id="KW-0288">FMN</keyword>
<dbReference type="SUPFAM" id="SSF52507">
    <property type="entry name" value="Homo-oligomeric flavin-containing Cys decarboxylases, HFCD"/>
    <property type="match status" value="1"/>
</dbReference>
<dbReference type="STRING" id="146817.SAMN04488502_101297"/>
<dbReference type="Proteomes" id="UP000214880">
    <property type="component" value="Unassembled WGS sequence"/>
</dbReference>
<feature type="binding site" evidence="7">
    <location>
        <position position="121"/>
    </location>
    <ligand>
        <name>FMN</name>
        <dbReference type="ChEBI" id="CHEBI:58210"/>
    </ligand>
</feature>
<feature type="binding site" evidence="7">
    <location>
        <begin position="86"/>
        <end position="89"/>
    </location>
    <ligand>
        <name>FMN</name>
        <dbReference type="ChEBI" id="CHEBI:58210"/>
    </ligand>
</feature>
<dbReference type="EC" id="2.5.1.129" evidence="7"/>
<evidence type="ECO:0000256" key="5">
    <source>
        <dbReference type="ARBA" id="ARBA00050612"/>
    </source>
</evidence>
<dbReference type="OrthoDB" id="9781577at2"/>
<evidence type="ECO:0000256" key="4">
    <source>
        <dbReference type="ARBA" id="ARBA00022679"/>
    </source>
</evidence>
<organism evidence="9 10">
    <name type="scientific">Dendrosporobacter quercicolus</name>
    <dbReference type="NCBI Taxonomy" id="146817"/>
    <lineage>
        <taxon>Bacteria</taxon>
        <taxon>Bacillati</taxon>
        <taxon>Bacillota</taxon>
        <taxon>Negativicutes</taxon>
        <taxon>Selenomonadales</taxon>
        <taxon>Sporomusaceae</taxon>
        <taxon>Dendrosporobacter</taxon>
    </lineage>
</organism>
<gene>
    <name evidence="7" type="primary">ubiX</name>
    <name evidence="9" type="ORF">SAMN04488502_101297</name>
</gene>
<proteinExistence type="inferred from homology"/>
<evidence type="ECO:0000256" key="1">
    <source>
        <dbReference type="ARBA" id="ARBA00022602"/>
    </source>
</evidence>
<comment type="similarity">
    <text evidence="6 7">Belongs to the UbiX/PAD1 family.</text>
</comment>
<dbReference type="GO" id="GO:0016831">
    <property type="term" value="F:carboxy-lyase activity"/>
    <property type="evidence" value="ECO:0007669"/>
    <property type="project" value="TreeGrafter"/>
</dbReference>
<keyword evidence="10" id="KW-1185">Reference proteome</keyword>
<keyword evidence="1 7" id="KW-0637">Prenyltransferase</keyword>
<evidence type="ECO:0000256" key="6">
    <source>
        <dbReference type="ARBA" id="ARBA00060793"/>
    </source>
</evidence>
<dbReference type="PANTHER" id="PTHR43374:SF1">
    <property type="entry name" value="FLAVIN PRENYLTRANSFERASE PAD1, MITOCHONDRIAL"/>
    <property type="match status" value="1"/>
</dbReference>
<evidence type="ECO:0000256" key="2">
    <source>
        <dbReference type="ARBA" id="ARBA00022630"/>
    </source>
</evidence>
<dbReference type="AlphaFoldDB" id="A0A1G9LC03"/>
<name>A0A1G9LC03_9FIRM</name>
<dbReference type="InterPro" id="IPR004507">
    <property type="entry name" value="UbiX-like"/>
</dbReference>
<dbReference type="InterPro" id="IPR036551">
    <property type="entry name" value="Flavin_trans-like"/>
</dbReference>
<dbReference type="FunFam" id="3.40.50.1950:FF:000001">
    <property type="entry name" value="Flavin prenyltransferase UbiX"/>
    <property type="match status" value="1"/>
</dbReference>
<dbReference type="Gene3D" id="3.40.50.1950">
    <property type="entry name" value="Flavin prenyltransferase-like"/>
    <property type="match status" value="1"/>
</dbReference>
<comment type="caution">
    <text evidence="7">Lacks conserved residue(s) required for the propagation of feature annotation.</text>
</comment>
<dbReference type="EMBL" id="FNHB01000001">
    <property type="protein sequence ID" value="SDL59283.1"/>
    <property type="molecule type" value="Genomic_DNA"/>
</dbReference>
<dbReference type="NCBIfam" id="NF004685">
    <property type="entry name" value="PRK06029.1"/>
    <property type="match status" value="1"/>
</dbReference>
<sequence length="193" mass="20674">MRIVIGITGASGSIYGVRLIEVLQAAGCETHVVVSESGWQVLEYECGLTKAELAGRVGCLYDVHNIAAAIASGSFKTDAMIIAPCSMRTLGGIANGIADSLLLRAADVILKEGRPLLLVPRETPLNAIHLENMLKLARLGVKIVPASPGFYHRPQTIPELVDMLVGKICDQIKLEHDLFERWQGLGGFSAGRS</sequence>
<dbReference type="PANTHER" id="PTHR43374">
    <property type="entry name" value="FLAVIN PRENYLTRANSFERASE"/>
    <property type="match status" value="1"/>
</dbReference>
<feature type="binding site" evidence="7">
    <location>
        <position position="35"/>
    </location>
    <ligand>
        <name>FMN</name>
        <dbReference type="ChEBI" id="CHEBI:58210"/>
    </ligand>
</feature>
<accession>A0A1G9LC03</accession>
<reference evidence="9 10" key="1">
    <citation type="submission" date="2016-10" db="EMBL/GenBank/DDBJ databases">
        <authorList>
            <person name="de Groot N.N."/>
        </authorList>
    </citation>
    <scope>NUCLEOTIDE SEQUENCE [LARGE SCALE GENOMIC DNA]</scope>
    <source>
        <strain evidence="9 10">DSM 1736</strain>
    </source>
</reference>
<dbReference type="HAMAP" id="MF_01984">
    <property type="entry name" value="ubiX_pad"/>
    <property type="match status" value="1"/>
</dbReference>
<dbReference type="InterPro" id="IPR003382">
    <property type="entry name" value="Flavoprotein"/>
</dbReference>
<keyword evidence="2 7" id="KW-0285">Flavoprotein</keyword>
<dbReference type="GO" id="GO:0106141">
    <property type="term" value="F:flavin prenyltransferase activity"/>
    <property type="evidence" value="ECO:0007669"/>
    <property type="project" value="UniProtKB-EC"/>
</dbReference>
<evidence type="ECO:0000313" key="10">
    <source>
        <dbReference type="Proteomes" id="UP000214880"/>
    </source>
</evidence>
<feature type="domain" description="Flavoprotein" evidence="8">
    <location>
        <begin position="1"/>
        <end position="171"/>
    </location>
</feature>
<comment type="function">
    <text evidence="7">Flavin prenyltransferase that catalyzes the synthesis of the prenylated FMN cofactor (prenyl-FMN) for 4-hydroxy-3-polyprenylbenzoic acid decarboxylase UbiD. The prenyltransferase is metal-independent and links a dimethylallyl moiety from dimethylallyl monophosphate (DMAP) to the flavin N5 and C6 atoms of FMN.</text>
</comment>